<feature type="compositionally biased region" description="Polar residues" evidence="1">
    <location>
        <begin position="32"/>
        <end position="41"/>
    </location>
</feature>
<keyword evidence="3" id="KW-1185">Reference proteome</keyword>
<evidence type="ECO:0000313" key="3">
    <source>
        <dbReference type="Proteomes" id="UP000254266"/>
    </source>
</evidence>
<evidence type="ECO:0000313" key="2">
    <source>
        <dbReference type="EMBL" id="RDH85212.1"/>
    </source>
</evidence>
<protein>
    <submittedName>
        <fullName evidence="2">Uncharacterized protein</fullName>
    </submittedName>
</protein>
<proteinExistence type="predicted"/>
<dbReference type="EMBL" id="QFXC01000005">
    <property type="protein sequence ID" value="RDH85212.1"/>
    <property type="molecule type" value="Genomic_DNA"/>
</dbReference>
<gene>
    <name evidence="2" type="ORF">DIZ80_02530</name>
</gene>
<feature type="region of interest" description="Disordered" evidence="1">
    <location>
        <begin position="1"/>
        <end position="49"/>
    </location>
</feature>
<comment type="caution">
    <text evidence="2">The sequence shown here is derived from an EMBL/GenBank/DDBJ whole genome shotgun (WGS) entry which is preliminary data.</text>
</comment>
<dbReference type="Proteomes" id="UP000254266">
    <property type="component" value="Unassembled WGS sequence"/>
</dbReference>
<reference evidence="2 3" key="1">
    <citation type="journal article" date="2018" name="ISME J.">
        <title>Endosymbiont genomes yield clues of tubeworm success.</title>
        <authorList>
            <person name="Li Y."/>
            <person name="Liles M.R."/>
            <person name="Halanych K.M."/>
        </authorList>
    </citation>
    <scope>NUCLEOTIDE SEQUENCE [LARGE SCALE GENOMIC DNA]</scope>
    <source>
        <strain evidence="2">A1464</strain>
    </source>
</reference>
<accession>A0A370DJY3</accession>
<dbReference type="AlphaFoldDB" id="A0A370DJY3"/>
<sequence length="100" mass="10869">MSDDSATSEGVAEDGPGSSEVRLNASAEARSGDTSPASGNEPSGRIDMLNVNDDSTRVVRSYIKGEYVRRLPLELRKDNRKKRGVSKIVGIEARTRRYGV</sequence>
<name>A0A370DJY3_9GAMM</name>
<evidence type="ECO:0000256" key="1">
    <source>
        <dbReference type="SAM" id="MobiDB-lite"/>
    </source>
</evidence>
<organism evidence="2 3">
    <name type="scientific">endosymbiont of Galathealinum brachiosum</name>
    <dbReference type="NCBI Taxonomy" id="2200906"/>
    <lineage>
        <taxon>Bacteria</taxon>
        <taxon>Pseudomonadati</taxon>
        <taxon>Pseudomonadota</taxon>
        <taxon>Gammaproteobacteria</taxon>
        <taxon>sulfur-oxidizing symbionts</taxon>
    </lineage>
</organism>